<evidence type="ECO:0000313" key="2">
    <source>
        <dbReference type="EMBL" id="UJG44263.1"/>
    </source>
</evidence>
<keyword evidence="1" id="KW-0812">Transmembrane</keyword>
<gene>
    <name evidence="2" type="ORF">K9W46_03545</name>
</gene>
<dbReference type="AlphaFoldDB" id="A0A9Y1FQ66"/>
<dbReference type="EMBL" id="CP084167">
    <property type="protein sequence ID" value="UJG44263.1"/>
    <property type="molecule type" value="Genomic_DNA"/>
</dbReference>
<dbReference type="Proteomes" id="UP001200513">
    <property type="component" value="Chromosome"/>
</dbReference>
<sequence length="76" mass="8807">MTNKEFSRVYATIFLIIICFPVVFISQKFIVPLLGNYETIYWIGLFLVLSFTFPLLILIFSKALPNKKGELSNSRQ</sequence>
<keyword evidence="1" id="KW-0472">Membrane</keyword>
<accession>A0A9Y1FQ66</accession>
<keyword evidence="1" id="KW-1133">Transmembrane helix</keyword>
<feature type="transmembrane region" description="Helical" evidence="1">
    <location>
        <begin position="40"/>
        <end position="60"/>
    </location>
</feature>
<proteinExistence type="predicted"/>
<protein>
    <submittedName>
        <fullName evidence="2">Uncharacterized protein</fullName>
    </submittedName>
</protein>
<organism evidence="2">
    <name type="scientific">Candidatus Heimdallarchaeum endolithica</name>
    <dbReference type="NCBI Taxonomy" id="2876572"/>
    <lineage>
        <taxon>Archaea</taxon>
        <taxon>Promethearchaeati</taxon>
        <taxon>Candidatus Heimdallarchaeota</taxon>
        <taxon>Candidatus Heimdallarchaeia (ex Rinke et al. 2021) (nom. nud.)</taxon>
        <taxon>Candidatus Heimdallarchaeales</taxon>
        <taxon>Candidatus Heimdallarchaeaceae</taxon>
        <taxon>Candidatus Heimdallarchaeum</taxon>
    </lineage>
</organism>
<evidence type="ECO:0000256" key="1">
    <source>
        <dbReference type="SAM" id="Phobius"/>
    </source>
</evidence>
<name>A0A9Y1FQ66_9ARCH</name>
<reference evidence="2" key="1">
    <citation type="journal article" date="2022" name="Nat. Microbiol.">
        <title>Unique mobile elements and scalable gene flow at the prokaryote-eukaryote boundary revealed by circularized Asgard archaea genomes.</title>
        <authorList>
            <person name="Wu F."/>
            <person name="Speth D.R."/>
            <person name="Philosof A."/>
            <person name="Cremiere A."/>
            <person name="Narayanan A."/>
            <person name="Barco R.A."/>
            <person name="Connon S.A."/>
            <person name="Amend J.P."/>
            <person name="Antoshechkin I.A."/>
            <person name="Orphan V.J."/>
        </authorList>
    </citation>
    <scope>NUCLEOTIDE SEQUENCE</scope>
    <source>
        <strain evidence="2">PR6</strain>
    </source>
</reference>
<feature type="transmembrane region" description="Helical" evidence="1">
    <location>
        <begin position="12"/>
        <end position="34"/>
    </location>
</feature>